<proteinExistence type="inferred from homology"/>
<dbReference type="AlphaFoldDB" id="A0A168QLY7"/>
<dbReference type="PANTHER" id="PTHR43825">
    <property type="entry name" value="PYRUVATE DEHYDROGENASE E1 COMPONENT"/>
    <property type="match status" value="1"/>
</dbReference>
<gene>
    <name evidence="5" type="primary">dxs_1</name>
    <name evidence="5" type="ORF">WY13_01700</name>
</gene>
<organism evidence="5 6">
    <name type="scientific">Clostridium ljungdahlii</name>
    <dbReference type="NCBI Taxonomy" id="1538"/>
    <lineage>
        <taxon>Bacteria</taxon>
        <taxon>Bacillati</taxon>
        <taxon>Bacillota</taxon>
        <taxon>Clostridia</taxon>
        <taxon>Eubacteriales</taxon>
        <taxon>Clostridiaceae</taxon>
        <taxon>Clostridium</taxon>
    </lineage>
</organism>
<dbReference type="Gene3D" id="3.40.50.920">
    <property type="match status" value="1"/>
</dbReference>
<dbReference type="SMART" id="SM00861">
    <property type="entry name" value="Transket_pyr"/>
    <property type="match status" value="1"/>
</dbReference>
<evidence type="ECO:0000256" key="3">
    <source>
        <dbReference type="ARBA" id="ARBA00023052"/>
    </source>
</evidence>
<name>A0A168QLY7_9CLOT</name>
<evidence type="ECO:0000256" key="2">
    <source>
        <dbReference type="ARBA" id="ARBA00007131"/>
    </source>
</evidence>
<dbReference type="FunFam" id="3.40.50.970:FF:000129">
    <property type="entry name" value="Transketolase"/>
    <property type="match status" value="1"/>
</dbReference>
<dbReference type="CDD" id="cd07033">
    <property type="entry name" value="TPP_PYR_DXS_TK_like"/>
    <property type="match status" value="1"/>
</dbReference>
<evidence type="ECO:0000259" key="4">
    <source>
        <dbReference type="SMART" id="SM00861"/>
    </source>
</evidence>
<dbReference type="Pfam" id="PF02779">
    <property type="entry name" value="Transket_pyr"/>
    <property type="match status" value="1"/>
</dbReference>
<dbReference type="PANTHER" id="PTHR43825:SF1">
    <property type="entry name" value="TRANSKETOLASE-LIKE PYRIMIDINE-BINDING DOMAIN-CONTAINING PROTEIN"/>
    <property type="match status" value="1"/>
</dbReference>
<dbReference type="Gene3D" id="3.40.50.970">
    <property type="match status" value="1"/>
</dbReference>
<dbReference type="RefSeq" id="WP_063555210.1">
    <property type="nucleotide sequence ID" value="NZ_LITT01000014.1"/>
</dbReference>
<dbReference type="GO" id="GO:0008661">
    <property type="term" value="F:1-deoxy-D-xylulose-5-phosphate synthase activity"/>
    <property type="evidence" value="ECO:0007669"/>
    <property type="project" value="UniProtKB-EC"/>
</dbReference>
<dbReference type="OrthoDB" id="8732661at2"/>
<accession>A0A168QLY7</accession>
<keyword evidence="5" id="KW-0808">Transferase</keyword>
<dbReference type="PATRIC" id="fig|1538.10.peg.2145"/>
<dbReference type="InterPro" id="IPR009014">
    <property type="entry name" value="Transketo_C/PFOR_II"/>
</dbReference>
<comment type="similarity">
    <text evidence="2">Belongs to the transketolase family.</text>
</comment>
<keyword evidence="3" id="KW-0786">Thiamine pyrophosphate</keyword>
<dbReference type="SUPFAM" id="SSF52518">
    <property type="entry name" value="Thiamin diphosphate-binding fold (THDP-binding)"/>
    <property type="match status" value="1"/>
</dbReference>
<comment type="caution">
    <text evidence="5">The sequence shown here is derived from an EMBL/GenBank/DDBJ whole genome shotgun (WGS) entry which is preliminary data.</text>
</comment>
<evidence type="ECO:0000313" key="5">
    <source>
        <dbReference type="EMBL" id="OAA89327.1"/>
    </source>
</evidence>
<dbReference type="SUPFAM" id="SSF52922">
    <property type="entry name" value="TK C-terminal domain-like"/>
    <property type="match status" value="1"/>
</dbReference>
<feature type="domain" description="Transketolase-like pyrimidine-binding" evidence="4">
    <location>
        <begin position="14"/>
        <end position="179"/>
    </location>
</feature>
<comment type="cofactor">
    <cofactor evidence="1">
        <name>thiamine diphosphate</name>
        <dbReference type="ChEBI" id="CHEBI:58937"/>
    </cofactor>
</comment>
<protein>
    <submittedName>
        <fullName evidence="5">1-deoxy-D-xylulose-5-phosphate synthase</fullName>
        <ecNumber evidence="5">2.2.1.7</ecNumber>
    </submittedName>
</protein>
<dbReference type="Proteomes" id="UP000077407">
    <property type="component" value="Unassembled WGS sequence"/>
</dbReference>
<dbReference type="InterPro" id="IPR051157">
    <property type="entry name" value="PDH/Transketolase"/>
</dbReference>
<dbReference type="InterPro" id="IPR005475">
    <property type="entry name" value="Transketolase-like_Pyr-bd"/>
</dbReference>
<evidence type="ECO:0000313" key="6">
    <source>
        <dbReference type="Proteomes" id="UP000077407"/>
    </source>
</evidence>
<dbReference type="InterPro" id="IPR033248">
    <property type="entry name" value="Transketolase_C"/>
</dbReference>
<evidence type="ECO:0000256" key="1">
    <source>
        <dbReference type="ARBA" id="ARBA00001964"/>
    </source>
</evidence>
<sequence length="326" mass="35168">MAVETTFDFDQMLSSAREAYGVELMKMADEGLEFAFTYSDNVAPSTSTGKFIKKYPERCFNIGIAEANQVGISAGLALSGKIVFSQVFGPFLPLRAADQIHTDIAYNDVPVRLIGTHSGVTSGGGPTHNVIADLSFYRAIPNLTICVPADAGQCRKVVRESMTYKGPMIIRIARGAEPDVYKDNNYEFKIGKAITVKEGNDLTLIGTGNSVYWSLMAAKELAETGVNARVIDMHTIKPFDVDIVLESARETGFVVTVEDQSINGGLGGAVAEVIAEAGIHCKFKRIGLPDEFSVIGPDTEIYKYYGLDSHSIAETVKKMLAAATGK</sequence>
<dbReference type="Pfam" id="PF02780">
    <property type="entry name" value="Transketolase_C"/>
    <property type="match status" value="1"/>
</dbReference>
<dbReference type="EMBL" id="LITT01000014">
    <property type="protein sequence ID" value="OAA89327.1"/>
    <property type="molecule type" value="Genomic_DNA"/>
</dbReference>
<dbReference type="InterPro" id="IPR029061">
    <property type="entry name" value="THDP-binding"/>
</dbReference>
<reference evidence="5 6" key="1">
    <citation type="journal article" date="2015" name="Biotechnol. Bioeng.">
        <title>Genome sequence and phenotypic characterization of Caulobacter segnis.</title>
        <authorList>
            <person name="Patel S."/>
            <person name="Fletcher B."/>
            <person name="Scott D.C."/>
            <person name="Ely B."/>
        </authorList>
    </citation>
    <scope>NUCLEOTIDE SEQUENCE [LARGE SCALE GENOMIC DNA]</scope>
    <source>
        <strain evidence="5 6">ERI-2</strain>
    </source>
</reference>
<dbReference type="EC" id="2.2.1.7" evidence="5"/>